<comment type="caution">
    <text evidence="1">The sequence shown here is derived from an EMBL/GenBank/DDBJ whole genome shotgun (WGS) entry which is preliminary data.</text>
</comment>
<dbReference type="RefSeq" id="WP_126472702.1">
    <property type="nucleotide sequence ID" value="NZ_RXOE01000007.1"/>
</dbReference>
<evidence type="ECO:0000313" key="2">
    <source>
        <dbReference type="Proteomes" id="UP000267418"/>
    </source>
</evidence>
<protein>
    <submittedName>
        <fullName evidence="1">Uncharacterized protein</fullName>
    </submittedName>
</protein>
<reference evidence="1 2" key="1">
    <citation type="submission" date="2018-12" db="EMBL/GenBank/DDBJ databases">
        <title>The genome of Variovorax gossypii DSM 100435.</title>
        <authorList>
            <person name="Gao J."/>
            <person name="Sun J."/>
        </authorList>
    </citation>
    <scope>NUCLEOTIDE SEQUENCE [LARGE SCALE GENOMIC DNA]</scope>
    <source>
        <strain evidence="1 2">DSM 100435</strain>
    </source>
</reference>
<dbReference type="EMBL" id="RXOE01000007">
    <property type="protein sequence ID" value="RTQ32261.1"/>
    <property type="molecule type" value="Genomic_DNA"/>
</dbReference>
<keyword evidence="2" id="KW-1185">Reference proteome</keyword>
<dbReference type="Proteomes" id="UP000267418">
    <property type="component" value="Unassembled WGS sequence"/>
</dbReference>
<gene>
    <name evidence="1" type="ORF">EJP69_23630</name>
</gene>
<dbReference type="AlphaFoldDB" id="A0A3S0J3F7"/>
<proteinExistence type="predicted"/>
<accession>A0A3S0J3F7</accession>
<dbReference type="OrthoDB" id="8859325at2"/>
<organism evidence="1 2">
    <name type="scientific">Variovorax gossypii</name>
    <dbReference type="NCBI Taxonomy" id="1679495"/>
    <lineage>
        <taxon>Bacteria</taxon>
        <taxon>Pseudomonadati</taxon>
        <taxon>Pseudomonadota</taxon>
        <taxon>Betaproteobacteria</taxon>
        <taxon>Burkholderiales</taxon>
        <taxon>Comamonadaceae</taxon>
        <taxon>Variovorax</taxon>
    </lineage>
</organism>
<name>A0A3S0J3F7_9BURK</name>
<evidence type="ECO:0000313" key="1">
    <source>
        <dbReference type="EMBL" id="RTQ32261.1"/>
    </source>
</evidence>
<sequence>MADSSSSTAQTTGAEFKPFAWNPVHGLDHEERRRALFLNDARDVIDGAHTLMQLLAWDEGRRDATQPLLDDAHRASIQRLLIASLGMLHAGIEGQCEALDVARM</sequence>